<keyword evidence="2" id="KW-0808">Transferase</keyword>
<sequence length="53" mass="5628">MTAPTHPISRRDLHQGRDLPGTASPQGHLAPAVLLSAHDLVVRARERAAGRAV</sequence>
<dbReference type="EMBL" id="JAGIOD010000001">
    <property type="protein sequence ID" value="MBP2381156.1"/>
    <property type="molecule type" value="Genomic_DNA"/>
</dbReference>
<accession>A0ABS4WY78</accession>
<proteinExistence type="predicted"/>
<comment type="caution">
    <text evidence="2">The sequence shown here is derived from an EMBL/GenBank/DDBJ whole genome shotgun (WGS) entry which is preliminary data.</text>
</comment>
<dbReference type="Proteomes" id="UP001519290">
    <property type="component" value="Unassembled WGS sequence"/>
</dbReference>
<dbReference type="GO" id="GO:0016301">
    <property type="term" value="F:kinase activity"/>
    <property type="evidence" value="ECO:0007669"/>
    <property type="project" value="UniProtKB-KW"/>
</dbReference>
<organism evidence="2 3">
    <name type="scientific">Brachybacterium sacelli</name>
    <dbReference type="NCBI Taxonomy" id="173364"/>
    <lineage>
        <taxon>Bacteria</taxon>
        <taxon>Bacillati</taxon>
        <taxon>Actinomycetota</taxon>
        <taxon>Actinomycetes</taxon>
        <taxon>Micrococcales</taxon>
        <taxon>Dermabacteraceae</taxon>
        <taxon>Brachybacterium</taxon>
    </lineage>
</organism>
<gene>
    <name evidence="2" type="ORF">JOF43_001113</name>
</gene>
<feature type="region of interest" description="Disordered" evidence="1">
    <location>
        <begin position="1"/>
        <end position="27"/>
    </location>
</feature>
<dbReference type="RefSeq" id="WP_209900108.1">
    <property type="nucleotide sequence ID" value="NZ_BAAAJW010000004.1"/>
</dbReference>
<evidence type="ECO:0000256" key="1">
    <source>
        <dbReference type="SAM" id="MobiDB-lite"/>
    </source>
</evidence>
<evidence type="ECO:0000313" key="2">
    <source>
        <dbReference type="EMBL" id="MBP2381156.1"/>
    </source>
</evidence>
<protein>
    <submittedName>
        <fullName evidence="2">5-methylthioribose kinase</fullName>
    </submittedName>
</protein>
<reference evidence="2 3" key="1">
    <citation type="submission" date="2021-03" db="EMBL/GenBank/DDBJ databases">
        <title>Sequencing the genomes of 1000 actinobacteria strains.</title>
        <authorList>
            <person name="Klenk H.-P."/>
        </authorList>
    </citation>
    <scope>NUCLEOTIDE SEQUENCE [LARGE SCALE GENOMIC DNA]</scope>
    <source>
        <strain evidence="2 3">DSM 14566</strain>
    </source>
</reference>
<name>A0ABS4WY78_9MICO</name>
<keyword evidence="2" id="KW-0418">Kinase</keyword>
<keyword evidence="3" id="KW-1185">Reference proteome</keyword>
<evidence type="ECO:0000313" key="3">
    <source>
        <dbReference type="Proteomes" id="UP001519290"/>
    </source>
</evidence>